<keyword evidence="2" id="KW-0378">Hydrolase</keyword>
<dbReference type="AlphaFoldDB" id="A0A109K551"/>
<dbReference type="Pfam" id="PF08706">
    <property type="entry name" value="D5_N"/>
    <property type="match status" value="1"/>
</dbReference>
<evidence type="ECO:0000313" key="5">
    <source>
        <dbReference type="EMBL" id="KWV60856.1"/>
    </source>
</evidence>
<dbReference type="EMBL" id="LNCU01000011">
    <property type="protein sequence ID" value="KWV60856.1"/>
    <property type="molecule type" value="Genomic_DNA"/>
</dbReference>
<dbReference type="Pfam" id="PF19263">
    <property type="entry name" value="DUF5906"/>
    <property type="match status" value="1"/>
</dbReference>
<dbReference type="SUPFAM" id="SSF52540">
    <property type="entry name" value="P-loop containing nucleoside triphosphate hydrolases"/>
    <property type="match status" value="1"/>
</dbReference>
<dbReference type="GO" id="GO:0005524">
    <property type="term" value="F:ATP binding"/>
    <property type="evidence" value="ECO:0007669"/>
    <property type="project" value="UniProtKB-KW"/>
</dbReference>
<dbReference type="InterPro" id="IPR045455">
    <property type="entry name" value="NrS-1_pol-like_helicase"/>
</dbReference>
<dbReference type="InterPro" id="IPR014015">
    <property type="entry name" value="Helicase_SF3_DNA-vir"/>
</dbReference>
<evidence type="ECO:0000256" key="3">
    <source>
        <dbReference type="ARBA" id="ARBA00022840"/>
    </source>
</evidence>
<gene>
    <name evidence="5" type="ORF">AS156_27745</name>
</gene>
<dbReference type="NCBIfam" id="NF011296">
    <property type="entry name" value="PRK14709.1"/>
    <property type="match status" value="1"/>
</dbReference>
<dbReference type="InterPro" id="IPR014818">
    <property type="entry name" value="Phage/plasmid_primase_P4_C"/>
</dbReference>
<dbReference type="InterPro" id="IPR051620">
    <property type="entry name" value="ORF904-like_C"/>
</dbReference>
<keyword evidence="6" id="KW-1185">Reference proteome</keyword>
<dbReference type="Gene3D" id="3.40.50.300">
    <property type="entry name" value="P-loop containing nucleotide triphosphate hydrolases"/>
    <property type="match status" value="1"/>
</dbReference>
<proteinExistence type="predicted"/>
<keyword evidence="1" id="KW-0547">Nucleotide-binding</keyword>
<feature type="domain" description="SF3 helicase" evidence="4">
    <location>
        <begin position="184"/>
        <end position="343"/>
    </location>
</feature>
<organism evidence="5 6">
    <name type="scientific">Bradyrhizobium macuxiense</name>
    <dbReference type="NCBI Taxonomy" id="1755647"/>
    <lineage>
        <taxon>Bacteria</taxon>
        <taxon>Pseudomonadati</taxon>
        <taxon>Pseudomonadota</taxon>
        <taxon>Alphaproteobacteria</taxon>
        <taxon>Hyphomicrobiales</taxon>
        <taxon>Nitrobacteraceae</taxon>
        <taxon>Bradyrhizobium</taxon>
    </lineage>
</organism>
<evidence type="ECO:0000259" key="4">
    <source>
        <dbReference type="PROSITE" id="PS51206"/>
    </source>
</evidence>
<dbReference type="OrthoDB" id="9763644at2"/>
<dbReference type="PANTHER" id="PTHR35372">
    <property type="entry name" value="ATP BINDING PROTEIN-RELATED"/>
    <property type="match status" value="1"/>
</dbReference>
<evidence type="ECO:0000256" key="1">
    <source>
        <dbReference type="ARBA" id="ARBA00022741"/>
    </source>
</evidence>
<dbReference type="NCBIfam" id="TIGR01613">
    <property type="entry name" value="primase_Cterm"/>
    <property type="match status" value="1"/>
</dbReference>
<reference evidence="5 6" key="1">
    <citation type="submission" date="2015-11" db="EMBL/GenBank/DDBJ databases">
        <title>Draft Genome Sequence of the Strain BR 10303 (Bradyrhizobium sp.) isolated from nodules of Centrolobium paraense.</title>
        <authorList>
            <person name="Zelli J.E."/>
            <person name="Simoes-Araujo J.L."/>
            <person name="Barauna A.C."/>
            <person name="Silva K."/>
        </authorList>
    </citation>
    <scope>NUCLEOTIDE SEQUENCE [LARGE SCALE GENOMIC DNA]</scope>
    <source>
        <strain evidence="5 6">BR 10303</strain>
    </source>
</reference>
<dbReference type="SMART" id="SM00885">
    <property type="entry name" value="D5_N"/>
    <property type="match status" value="1"/>
</dbReference>
<accession>A0A109K551</accession>
<dbReference type="InterPro" id="IPR027417">
    <property type="entry name" value="P-loop_NTPase"/>
</dbReference>
<dbReference type="InterPro" id="IPR006500">
    <property type="entry name" value="Helicase_put_C_phage/plasmid"/>
</dbReference>
<evidence type="ECO:0000313" key="6">
    <source>
        <dbReference type="Proteomes" id="UP000057737"/>
    </source>
</evidence>
<keyword evidence="3" id="KW-0067">ATP-binding</keyword>
<dbReference type="PANTHER" id="PTHR35372:SF2">
    <property type="entry name" value="SF3 HELICASE DOMAIN-CONTAINING PROTEIN"/>
    <property type="match status" value="1"/>
</dbReference>
<name>A0A109K551_9BRAD</name>
<dbReference type="Proteomes" id="UP000057737">
    <property type="component" value="Unassembled WGS sequence"/>
</dbReference>
<protein>
    <recommendedName>
        <fullName evidence="4">SF3 helicase domain-containing protein</fullName>
    </recommendedName>
</protein>
<dbReference type="GO" id="GO:0016787">
    <property type="term" value="F:hydrolase activity"/>
    <property type="evidence" value="ECO:0007669"/>
    <property type="project" value="UniProtKB-KW"/>
</dbReference>
<sequence length="467" mass="52711">MHSTTAKPTDNVILHDFAANDNQREIGAGVSPTEDGVAKVFANVYRDQLRYCHTAGAWHEWTGQYWKRDEKEIALHYARLMAREMSKGTNSPRTLASIRKRSFARGVEGFAQGEPILARTFEDWDRDPFLLGTPDGTVDLRTGKLREADPADGITKITSVSPSDAEDCRRWLQFLAEAMNDDKEKIRFLKQWTGYCLSGDTREQKLVFAYGPGGNGKGMYVNTVKHIMNDYAVVASMETFTASKWDRHPTDLAMLRGARLVTASETEQGRAWAESRIKSLTGGDPITARFMRENFFTYMPQFKLTIIGNHQPSLHSVDEANRRRFMIVPFTHTPAKKDLELDKKLISEAPGILRWAINGYLDWQREGLVRPKSIAEATEAYFAEQDVFGQWLSDCCRVDIRNRSVSEFAADLFESWAKYAEAAGEHAGTAKSFGQELVKRGFERKRTQHGAMYIGVQVSRPAASNDA</sequence>
<dbReference type="PROSITE" id="PS51206">
    <property type="entry name" value="SF3_HELICASE_1"/>
    <property type="match status" value="1"/>
</dbReference>
<comment type="caution">
    <text evidence="5">The sequence shown here is derived from an EMBL/GenBank/DDBJ whole genome shotgun (WGS) entry which is preliminary data.</text>
</comment>
<evidence type="ECO:0000256" key="2">
    <source>
        <dbReference type="ARBA" id="ARBA00022801"/>
    </source>
</evidence>